<gene>
    <name evidence="1" type="ORF">NW762_011143</name>
</gene>
<evidence type="ECO:0000313" key="1">
    <source>
        <dbReference type="EMBL" id="KAJ4251846.1"/>
    </source>
</evidence>
<organism evidence="1 2">
    <name type="scientific">Fusarium torreyae</name>
    <dbReference type="NCBI Taxonomy" id="1237075"/>
    <lineage>
        <taxon>Eukaryota</taxon>
        <taxon>Fungi</taxon>
        <taxon>Dikarya</taxon>
        <taxon>Ascomycota</taxon>
        <taxon>Pezizomycotina</taxon>
        <taxon>Sordariomycetes</taxon>
        <taxon>Hypocreomycetidae</taxon>
        <taxon>Hypocreales</taxon>
        <taxon>Nectriaceae</taxon>
        <taxon>Fusarium</taxon>
    </lineage>
</organism>
<sequence length="326" mass="36509">MPQTYLKSSPSLGIRLESALYAPGDTIVGCVFRKSPTVSPNSLVSIYLSGKTKSKMVVGDGNRTVTYRRRFNLVSRHIHFQTIFQGPLHIEGDGDQNMWPFAIILPKYVDPRYLNDGTEDQSSFIPFGAADHELPPSYTLLCQRSSEAFVEYVLEAKLRLLGHGQVEAIDATLPFNITSLDPNPPFSYFAIKRWRSSRSISSYRLGQGMEDVKLSFSEKLKQNFGLSSVPDFKFDLFVDVPTIIQLDNPASIPFRLRVVPDGAKTSKVIQGVPQKIRLTGASIRIITVTELVCGGTYTPYSKEKIMEVDLNIIRAITELQHDIYIP</sequence>
<accession>A0A9W8RSQ7</accession>
<evidence type="ECO:0008006" key="3">
    <source>
        <dbReference type="Google" id="ProtNLM"/>
    </source>
</evidence>
<reference evidence="1" key="1">
    <citation type="submission" date="2022-09" db="EMBL/GenBank/DDBJ databases">
        <title>Fusarium specimens isolated from Avocado Roots.</title>
        <authorList>
            <person name="Stajich J."/>
            <person name="Roper C."/>
            <person name="Heimlech-Rivalta G."/>
        </authorList>
    </citation>
    <scope>NUCLEOTIDE SEQUENCE</scope>
    <source>
        <strain evidence="1">CF00136</strain>
    </source>
</reference>
<protein>
    <recommendedName>
        <fullName evidence="3">Arrestin-like N-terminal domain-containing protein</fullName>
    </recommendedName>
</protein>
<name>A0A9W8RSQ7_9HYPO</name>
<comment type="caution">
    <text evidence="1">The sequence shown here is derived from an EMBL/GenBank/DDBJ whole genome shotgun (WGS) entry which is preliminary data.</text>
</comment>
<evidence type="ECO:0000313" key="2">
    <source>
        <dbReference type="Proteomes" id="UP001152049"/>
    </source>
</evidence>
<dbReference type="AlphaFoldDB" id="A0A9W8RSQ7"/>
<dbReference type="Proteomes" id="UP001152049">
    <property type="component" value="Unassembled WGS sequence"/>
</dbReference>
<proteinExistence type="predicted"/>
<dbReference type="EMBL" id="JAOQAZ010000027">
    <property type="protein sequence ID" value="KAJ4251846.1"/>
    <property type="molecule type" value="Genomic_DNA"/>
</dbReference>
<dbReference type="OrthoDB" id="2333384at2759"/>
<keyword evidence="2" id="KW-1185">Reference proteome</keyword>